<dbReference type="InterPro" id="IPR036866">
    <property type="entry name" value="RibonucZ/Hydroxyglut_hydro"/>
</dbReference>
<dbReference type="SUPFAM" id="SSF56281">
    <property type="entry name" value="Metallo-hydrolase/oxidoreductase"/>
    <property type="match status" value="1"/>
</dbReference>
<sequence length="176" mass="20006">QGSHSLLQSLSPRSFQSENLGEILDDMGMNYQAVLAKDIGKKKYPAGVKVTTAYHDQTYILDNGTQVSTLLSTDSGVAFVVKTSDGMIYHAGDLNDWHWEGETEDDNRQMTSMYRAEIDKIKGAHFDAAFVPLDPRQEEHYADGMLYFLKHVDCNAVFPMHYWNEPSVIDRFITEY</sequence>
<evidence type="ECO:0008006" key="2">
    <source>
        <dbReference type="Google" id="ProtNLM"/>
    </source>
</evidence>
<gene>
    <name evidence="1" type="ORF">OBE_09263</name>
</gene>
<feature type="non-terminal residue" evidence="1">
    <location>
        <position position="1"/>
    </location>
</feature>
<dbReference type="Gene3D" id="3.60.15.10">
    <property type="entry name" value="Ribonuclease Z/Hydroxyacylglutathione hydrolase-like"/>
    <property type="match status" value="1"/>
</dbReference>
<reference evidence="1" key="1">
    <citation type="journal article" date="2013" name="Environ. Microbiol.">
        <title>Microbiota from the distal guts of lean and obese adolescents exhibit partial functional redundancy besides clear differences in community structure.</title>
        <authorList>
            <person name="Ferrer M."/>
            <person name="Ruiz A."/>
            <person name="Lanza F."/>
            <person name="Haange S.B."/>
            <person name="Oberbach A."/>
            <person name="Till H."/>
            <person name="Bargiela R."/>
            <person name="Campoy C."/>
            <person name="Segura M.T."/>
            <person name="Richter M."/>
            <person name="von Bergen M."/>
            <person name="Seifert J."/>
            <person name="Suarez A."/>
        </authorList>
    </citation>
    <scope>NUCLEOTIDE SEQUENCE</scope>
</reference>
<dbReference type="EMBL" id="AJWZ01006413">
    <property type="protein sequence ID" value="EKC59860.1"/>
    <property type="molecule type" value="Genomic_DNA"/>
</dbReference>
<dbReference type="AlphaFoldDB" id="K1T1A2"/>
<proteinExistence type="predicted"/>
<accession>K1T1A2</accession>
<name>K1T1A2_9ZZZZ</name>
<comment type="caution">
    <text evidence="1">The sequence shown here is derived from an EMBL/GenBank/DDBJ whole genome shotgun (WGS) entry which is preliminary data.</text>
</comment>
<organism evidence="1">
    <name type="scientific">human gut metagenome</name>
    <dbReference type="NCBI Taxonomy" id="408170"/>
    <lineage>
        <taxon>unclassified sequences</taxon>
        <taxon>metagenomes</taxon>
        <taxon>organismal metagenomes</taxon>
    </lineage>
</organism>
<evidence type="ECO:0000313" key="1">
    <source>
        <dbReference type="EMBL" id="EKC59860.1"/>
    </source>
</evidence>
<protein>
    <recommendedName>
        <fullName evidence="2">MBL fold metallo-hydrolase</fullName>
    </recommendedName>
</protein>
<feature type="non-terminal residue" evidence="1">
    <location>
        <position position="176"/>
    </location>
</feature>